<keyword evidence="3" id="KW-1185">Reference proteome</keyword>
<name>A0A238LFV9_9RHOB</name>
<proteinExistence type="predicted"/>
<reference evidence="2 3" key="1">
    <citation type="submission" date="2017-05" db="EMBL/GenBank/DDBJ databases">
        <authorList>
            <person name="Song R."/>
            <person name="Chenine A.L."/>
            <person name="Ruprecht R.M."/>
        </authorList>
    </citation>
    <scope>NUCLEOTIDE SEQUENCE [LARGE SCALE GENOMIC DNA]</scope>
    <source>
        <strain evidence="2 3">CECT 8899</strain>
    </source>
</reference>
<evidence type="ECO:0000313" key="2">
    <source>
        <dbReference type="EMBL" id="SMY07846.1"/>
    </source>
</evidence>
<accession>A0A238LFV9</accession>
<protein>
    <submittedName>
        <fullName evidence="2">Uncharacterized protein</fullName>
    </submittedName>
</protein>
<organism evidence="2 3">
    <name type="scientific">Flavimaricola marinus</name>
    <dbReference type="NCBI Taxonomy" id="1819565"/>
    <lineage>
        <taxon>Bacteria</taxon>
        <taxon>Pseudomonadati</taxon>
        <taxon>Pseudomonadota</taxon>
        <taxon>Alphaproteobacteria</taxon>
        <taxon>Rhodobacterales</taxon>
        <taxon>Paracoccaceae</taxon>
        <taxon>Flavimaricola</taxon>
    </lineage>
</organism>
<dbReference type="AlphaFoldDB" id="A0A238LFV9"/>
<evidence type="ECO:0000256" key="1">
    <source>
        <dbReference type="SAM" id="SignalP"/>
    </source>
</evidence>
<dbReference type="OrthoDB" id="7859341at2"/>
<gene>
    <name evidence="2" type="ORF">LOM8899_01986</name>
</gene>
<sequence length="203" mass="22186">MKIIPTTGLALAVLAGPAVADCFDQSALTRGLTVRYDNSDFTTIRRTGDGYQQIDEFYDAGDSMMRFRAHRGVYFVEEYEPGPDGAPIDGTGLIIEFPVDPATLPTPAAGVEWTGETVNIFDDGTRRPEVATVGFVAAPSINLSGCDYEVLRTNVHYDWGDEGWLRLRYAYLPAIGTALLLSSQFDGEDPFTYTPVALEQATK</sequence>
<feature type="chain" id="PRO_5012647165" evidence="1">
    <location>
        <begin position="21"/>
        <end position="203"/>
    </location>
</feature>
<evidence type="ECO:0000313" key="3">
    <source>
        <dbReference type="Proteomes" id="UP000201613"/>
    </source>
</evidence>
<feature type="signal peptide" evidence="1">
    <location>
        <begin position="1"/>
        <end position="20"/>
    </location>
</feature>
<dbReference type="RefSeq" id="WP_093992039.1">
    <property type="nucleotide sequence ID" value="NZ_FXZK01000003.1"/>
</dbReference>
<dbReference type="Proteomes" id="UP000201613">
    <property type="component" value="Unassembled WGS sequence"/>
</dbReference>
<keyword evidence="1" id="KW-0732">Signal</keyword>
<dbReference type="EMBL" id="FXZK01000003">
    <property type="protein sequence ID" value="SMY07846.1"/>
    <property type="molecule type" value="Genomic_DNA"/>
</dbReference>